<reference evidence="13" key="1">
    <citation type="journal article" date="2020" name="mSystems">
        <title>Genome- and Community-Level Interaction Insights into Carbon Utilization and Element Cycling Functions of Hydrothermarchaeota in Hydrothermal Sediment.</title>
        <authorList>
            <person name="Zhou Z."/>
            <person name="Liu Y."/>
            <person name="Xu W."/>
            <person name="Pan J."/>
            <person name="Luo Z.H."/>
            <person name="Li M."/>
        </authorList>
    </citation>
    <scope>NUCLEOTIDE SEQUENCE [LARGE SCALE GENOMIC DNA]</scope>
    <source>
        <strain evidence="13">SpSt-876</strain>
    </source>
</reference>
<dbReference type="Pfam" id="PF21760">
    <property type="entry name" value="SecD_1st"/>
    <property type="match status" value="1"/>
</dbReference>
<dbReference type="GO" id="GO:0015450">
    <property type="term" value="F:protein-transporting ATPase activity"/>
    <property type="evidence" value="ECO:0007669"/>
    <property type="project" value="InterPro"/>
</dbReference>
<dbReference type="InterPro" id="IPR048631">
    <property type="entry name" value="SecD_1st"/>
</dbReference>
<dbReference type="EMBL" id="DTLI01000162">
    <property type="protein sequence ID" value="HHS52569.1"/>
    <property type="molecule type" value="Genomic_DNA"/>
</dbReference>
<proteinExistence type="inferred from homology"/>
<dbReference type="NCBIfam" id="TIGR01129">
    <property type="entry name" value="secD"/>
    <property type="match status" value="1"/>
</dbReference>
<sequence length="540" mass="59622">MKSVRIKIAIFIIAIVLGLYSLYPTYQLYKEIPAKEQTLQRQLSQAMSHDDSLRINLELSELEQAKARIHKKALHLGLDLVGGMHLTLEVDKSKLTKEEARDAGDRALGVIQNRIDQFGVFEPVIQKIGEDRILIQLPGVDRTRAKNLIGQTALLEFRLVAEAKQTDEVLKKIDDHYRKLAGEDTLIKEQGKFLDYVISIEKTDFGVEEVDFSTFQKMLLAADTLVPPEYEFLFGPSESYQGRTVRRFYLVKREPELTGSSIAEAHASPYAGSDPNLLNSWIVSLKLARKDAAKFASVTGRNVGKRLAIVLDRVVKSAPVVRERIPNGEAMITTGDVNPDKARDLAIVLRSGALPAPVRIIEERSVGPSLGHDSIRKGIRASLIGSIIVFIIMILVYSLAGVVADIGLFFNIFFLLAILAGIRATLTLGGLAGIALTIGMSVDANVLIFERIREELGWGKTVRAAIENGYKRAFVTIMDSNLTTIAAVIPLYIWGSGSIKGFATTLIIGLITNIFTAVYLTRAVYDFALAQFDIKKLRIG</sequence>
<feature type="domain" description="SecDF P1 head subdomain" evidence="12">
    <location>
        <begin position="240"/>
        <end position="356"/>
    </location>
</feature>
<dbReference type="PANTHER" id="PTHR30081:SF1">
    <property type="entry name" value="PROTEIN TRANSLOCASE SUBUNIT SECD"/>
    <property type="match status" value="1"/>
</dbReference>
<evidence type="ECO:0000313" key="13">
    <source>
        <dbReference type="EMBL" id="HHS52569.1"/>
    </source>
</evidence>
<evidence type="ECO:0000256" key="6">
    <source>
        <dbReference type="ARBA" id="ARBA00022989"/>
    </source>
</evidence>
<dbReference type="Gene3D" id="3.30.1360.200">
    <property type="match status" value="1"/>
</dbReference>
<dbReference type="GO" id="GO:0065002">
    <property type="term" value="P:intracellular protein transmembrane transport"/>
    <property type="evidence" value="ECO:0007669"/>
    <property type="project" value="UniProtKB-UniRule"/>
</dbReference>
<dbReference type="PRINTS" id="PR00702">
    <property type="entry name" value="ACRIFLAVINRP"/>
</dbReference>
<evidence type="ECO:0000256" key="9">
    <source>
        <dbReference type="HAMAP-Rule" id="MF_01463"/>
    </source>
</evidence>
<dbReference type="PANTHER" id="PTHR30081">
    <property type="entry name" value="PROTEIN-EXPORT MEMBRANE PROTEIN SEC"/>
    <property type="match status" value="1"/>
</dbReference>
<dbReference type="InterPro" id="IPR054384">
    <property type="entry name" value="SecDF_P1_head"/>
</dbReference>
<comment type="caution">
    <text evidence="9">Lacks conserved residue(s) required for the propagation of feature annotation.</text>
</comment>
<feature type="transmembrane region" description="Helical" evidence="9">
    <location>
        <begin position="501"/>
        <end position="520"/>
    </location>
</feature>
<dbReference type="Gene3D" id="1.20.1640.10">
    <property type="entry name" value="Multidrug efflux transporter AcrB transmembrane domain"/>
    <property type="match status" value="1"/>
</dbReference>
<evidence type="ECO:0000256" key="8">
    <source>
        <dbReference type="ARBA" id="ARBA00023136"/>
    </source>
</evidence>
<dbReference type="FunFam" id="1.20.1640.10:FF:000004">
    <property type="entry name" value="Protein translocase subunit SecD"/>
    <property type="match status" value="1"/>
</dbReference>
<feature type="transmembrane region" description="Helical" evidence="9">
    <location>
        <begin position="406"/>
        <end position="426"/>
    </location>
</feature>
<dbReference type="InterPro" id="IPR055344">
    <property type="entry name" value="SecD_SecF_C_bact"/>
</dbReference>
<accession>A0A7C6AA91</accession>
<dbReference type="HAMAP" id="MF_01463_B">
    <property type="entry name" value="SecD_B"/>
    <property type="match status" value="1"/>
</dbReference>
<dbReference type="InterPro" id="IPR005791">
    <property type="entry name" value="SecD"/>
</dbReference>
<name>A0A7C6AA91_UNCW3</name>
<keyword evidence="6 9" id="KW-1133">Transmembrane helix</keyword>
<evidence type="ECO:0000259" key="12">
    <source>
        <dbReference type="Pfam" id="PF22599"/>
    </source>
</evidence>
<evidence type="ECO:0000256" key="3">
    <source>
        <dbReference type="ARBA" id="ARBA00022475"/>
    </source>
</evidence>
<dbReference type="InterPro" id="IPR001036">
    <property type="entry name" value="Acrflvin-R"/>
</dbReference>
<evidence type="ECO:0000256" key="1">
    <source>
        <dbReference type="ARBA" id="ARBA00004651"/>
    </source>
</evidence>
<comment type="function">
    <text evidence="9">Part of the Sec protein translocase complex. Interacts with the SecYEG preprotein conducting channel. SecDF uses the proton motive force (PMF) to complete protein translocation after the ATP-dependent function of SecA.</text>
</comment>
<dbReference type="Pfam" id="PF02355">
    <property type="entry name" value="SecD_SecF_C"/>
    <property type="match status" value="1"/>
</dbReference>
<dbReference type="Gene3D" id="3.30.70.3220">
    <property type="match status" value="1"/>
</dbReference>
<comment type="similarity">
    <text evidence="9">Belongs to the SecD/SecF family. SecD subfamily.</text>
</comment>
<dbReference type="GO" id="GO:0006605">
    <property type="term" value="P:protein targeting"/>
    <property type="evidence" value="ECO:0007669"/>
    <property type="project" value="UniProtKB-UniRule"/>
</dbReference>
<evidence type="ECO:0000256" key="2">
    <source>
        <dbReference type="ARBA" id="ARBA00022448"/>
    </source>
</evidence>
<dbReference type="SUPFAM" id="SSF82866">
    <property type="entry name" value="Multidrug efflux transporter AcrB transmembrane domain"/>
    <property type="match status" value="1"/>
</dbReference>
<feature type="transmembrane region" description="Helical" evidence="9">
    <location>
        <begin position="6"/>
        <end position="23"/>
    </location>
</feature>
<keyword evidence="2 9" id="KW-0813">Transport</keyword>
<evidence type="ECO:0000259" key="11">
    <source>
        <dbReference type="Pfam" id="PF21760"/>
    </source>
</evidence>
<dbReference type="GO" id="GO:0043952">
    <property type="term" value="P:protein transport by the Sec complex"/>
    <property type="evidence" value="ECO:0007669"/>
    <property type="project" value="UniProtKB-UniRule"/>
</dbReference>
<dbReference type="InterPro" id="IPR022646">
    <property type="entry name" value="SecD/SecF_CS"/>
</dbReference>
<comment type="subunit">
    <text evidence="9">Forms a complex with SecF. Part of the essential Sec protein translocation apparatus which comprises SecA, SecYEG and auxiliary proteins SecDF. Other proteins may also be involved.</text>
</comment>
<feature type="domain" description="Protein translocase subunit SecDF P1" evidence="11">
    <location>
        <begin position="105"/>
        <end position="161"/>
    </location>
</feature>
<dbReference type="Pfam" id="PF07549">
    <property type="entry name" value="Sec_GG"/>
    <property type="match status" value="1"/>
</dbReference>
<feature type="transmembrane region" description="Helical" evidence="9">
    <location>
        <begin position="473"/>
        <end position="495"/>
    </location>
</feature>
<evidence type="ECO:0000256" key="5">
    <source>
        <dbReference type="ARBA" id="ARBA00022927"/>
    </source>
</evidence>
<comment type="caution">
    <text evidence="13">The sequence shown here is derived from an EMBL/GenBank/DDBJ whole genome shotgun (WGS) entry which is preliminary data.</text>
</comment>
<gene>
    <name evidence="9 13" type="primary">secD</name>
    <name evidence="13" type="ORF">ENW73_06865</name>
</gene>
<feature type="transmembrane region" description="Helical" evidence="9">
    <location>
        <begin position="381"/>
        <end position="400"/>
    </location>
</feature>
<organism evidence="13">
    <name type="scientific">candidate division WOR-3 bacterium</name>
    <dbReference type="NCBI Taxonomy" id="2052148"/>
    <lineage>
        <taxon>Bacteria</taxon>
        <taxon>Bacteria division WOR-3</taxon>
    </lineage>
</organism>
<evidence type="ECO:0000256" key="7">
    <source>
        <dbReference type="ARBA" id="ARBA00023010"/>
    </source>
</evidence>
<dbReference type="InterPro" id="IPR022813">
    <property type="entry name" value="SecD/SecF_arch_bac"/>
</dbReference>
<feature type="domain" description="Protein export membrane protein SecD/SecF C-terminal" evidence="10">
    <location>
        <begin position="359"/>
        <end position="524"/>
    </location>
</feature>
<keyword evidence="4 9" id="KW-0812">Transmembrane</keyword>
<protein>
    <recommendedName>
        <fullName evidence="9">Protein translocase subunit SecD</fullName>
    </recommendedName>
</protein>
<keyword evidence="3 9" id="KW-1003">Cell membrane</keyword>
<dbReference type="AlphaFoldDB" id="A0A7C6AA91"/>
<dbReference type="GO" id="GO:0005886">
    <property type="term" value="C:plasma membrane"/>
    <property type="evidence" value="ECO:0007669"/>
    <property type="project" value="UniProtKB-SubCell"/>
</dbReference>
<keyword evidence="5 9" id="KW-0653">Protein transport</keyword>
<dbReference type="Pfam" id="PF22599">
    <property type="entry name" value="SecDF_P1_head"/>
    <property type="match status" value="1"/>
</dbReference>
<keyword evidence="8 9" id="KW-0472">Membrane</keyword>
<comment type="subcellular location">
    <subcellularLocation>
        <location evidence="1 9">Cell membrane</location>
        <topology evidence="1 9">Multi-pass membrane protein</topology>
    </subcellularLocation>
</comment>
<evidence type="ECO:0000259" key="10">
    <source>
        <dbReference type="Pfam" id="PF02355"/>
    </source>
</evidence>
<evidence type="ECO:0000256" key="4">
    <source>
        <dbReference type="ARBA" id="ARBA00022692"/>
    </source>
</evidence>
<dbReference type="InterPro" id="IPR048634">
    <property type="entry name" value="SecD_SecF_C"/>
</dbReference>
<keyword evidence="7 9" id="KW-0811">Translocation</keyword>
<dbReference type="NCBIfam" id="TIGR00916">
    <property type="entry name" value="2A0604s01"/>
    <property type="match status" value="1"/>
</dbReference>